<feature type="coiled-coil region" evidence="1">
    <location>
        <begin position="666"/>
        <end position="802"/>
    </location>
</feature>
<feature type="compositionally biased region" description="Polar residues" evidence="2">
    <location>
        <begin position="239"/>
        <end position="248"/>
    </location>
</feature>
<dbReference type="EMBL" id="BSDZ01000009">
    <property type="protein sequence ID" value="GLI61118.1"/>
    <property type="molecule type" value="Genomic_DNA"/>
</dbReference>
<dbReference type="PANTHER" id="PTHR18947:SF28">
    <property type="entry name" value="GIRDIN, ISOFORM A"/>
    <property type="match status" value="1"/>
</dbReference>
<evidence type="ECO:0000313" key="4">
    <source>
        <dbReference type="Proteomes" id="UP001165090"/>
    </source>
</evidence>
<accession>A0ABQ5RV15</accession>
<evidence type="ECO:0000256" key="1">
    <source>
        <dbReference type="SAM" id="Coils"/>
    </source>
</evidence>
<proteinExistence type="predicted"/>
<feature type="coiled-coil region" evidence="1">
    <location>
        <begin position="1492"/>
        <end position="1568"/>
    </location>
</feature>
<feature type="compositionally biased region" description="Low complexity" evidence="2">
    <location>
        <begin position="438"/>
        <end position="458"/>
    </location>
</feature>
<name>A0ABQ5RV15_9CHLO</name>
<feature type="compositionally biased region" description="Low complexity" evidence="2">
    <location>
        <begin position="1017"/>
        <end position="1026"/>
    </location>
</feature>
<feature type="region of interest" description="Disordered" evidence="2">
    <location>
        <begin position="1016"/>
        <end position="1049"/>
    </location>
</feature>
<evidence type="ECO:0000256" key="2">
    <source>
        <dbReference type="SAM" id="MobiDB-lite"/>
    </source>
</evidence>
<feature type="region of interest" description="Disordered" evidence="2">
    <location>
        <begin position="1575"/>
        <end position="1626"/>
    </location>
</feature>
<feature type="coiled-coil region" evidence="1">
    <location>
        <begin position="1143"/>
        <end position="1170"/>
    </location>
</feature>
<evidence type="ECO:0000313" key="3">
    <source>
        <dbReference type="EMBL" id="GLI61118.1"/>
    </source>
</evidence>
<feature type="compositionally biased region" description="Polar residues" evidence="2">
    <location>
        <begin position="1038"/>
        <end position="1049"/>
    </location>
</feature>
<comment type="caution">
    <text evidence="3">The sequence shown here is derived from an EMBL/GenBank/DDBJ whole genome shotgun (WGS) entry which is preliminary data.</text>
</comment>
<dbReference type="PANTHER" id="PTHR18947">
    <property type="entry name" value="HOOK PROTEINS"/>
    <property type="match status" value="1"/>
</dbReference>
<feature type="region of interest" description="Disordered" evidence="2">
    <location>
        <begin position="433"/>
        <end position="467"/>
    </location>
</feature>
<keyword evidence="1" id="KW-0175">Coiled coil</keyword>
<feature type="region of interest" description="Disordered" evidence="2">
    <location>
        <begin position="234"/>
        <end position="258"/>
    </location>
</feature>
<feature type="region of interest" description="Disordered" evidence="2">
    <location>
        <begin position="321"/>
        <end position="342"/>
    </location>
</feature>
<gene>
    <name evidence="3" type="ORF">VaNZ11_003391</name>
</gene>
<feature type="compositionally biased region" description="Low complexity" evidence="2">
    <location>
        <begin position="1590"/>
        <end position="1611"/>
    </location>
</feature>
<feature type="coiled-coil region" evidence="1">
    <location>
        <begin position="31"/>
        <end position="146"/>
    </location>
</feature>
<protein>
    <submittedName>
        <fullName evidence="3">Uncharacterized protein</fullName>
    </submittedName>
</protein>
<sequence>MATDDPNWRIQQLSQKLLDKEHELAACQTSQTFLKQELESANAELTAAREELRNEATKNSLLEQRLRRITDEVQQTRNELANSLSECDNLNRTLNRVHDQLNKFRSESTAKGIQLTELQLHYDSLLATKEESIRSLQALLDGQQKQLLEQQAVWEEEKRTLKAGLADATTSGHRAAAGQALAQAQAVGVAVQSAALADLRAKLAAAEATALKAASREHKLVEMLRHREKQVVKLKQKRNSQGGRNTNGVAAGGGAKVRDTGERDRGVVFVGGADSAAGGGGGGGGSGAARLPGGKGMFVGGISSDEDSLFADTATSLELSGTSPLRHPVTTKGSFPARESPGNCRSAVLQAALQDERRRHEAVRSRLMVSEQEADDLRLQVSRLKAELLDTAPGGPVGSDVQLADELLRAHRTIQVTRNQYTSKELEAQLRRTRDGLVTPTPGSTASVSPPASSSQTLRGGGARGGGPGLLTVTEHLVIVRQRLLRQRLEFEQLLERVLLADADLMRGVPSGVLLPEDVKGFLDRHLSRIDVLASIPGLPEARQPGPADHEGAGVGVSSGGVLRAGGQHPHQQHQHQHSLFVVRAAWSTLRRALISLQEAVASSLDVSANPAVAYLQGADFLSRIMREWVVGEKVALDTAVEASMSAAVALVQEAAGRLQAHALDAGVVRQQLQEAQDEVAKLRLTNSMVQAEGDRHLAERRVEVEELRRAIELARSEASALQAEAAVRLSELETARARADAAEVAAQRAEVAAAAAELERSRLRKNLAMLEGDKGNSDALAQSWEEERVRLTRALSDANATIALLHDRLEAHQAAGNSQMVALKQRIRDVVTTLESPSLPQLHAMMVAAAADGDGAAAADGADLAAAAVAGVGPARNVANNTPRRGAARRGGGGGLGNVGVLSEISLNTFALGMHAVSGSGAITAGAAAATAGADDPIAVSGSLVAALDFAAVSCSAALHRMALLEMAHQEVDRGVAAVAAVRSHLASATAEMAAGRVSFGDVLLTELLSMLDEATSNPTTSSSSAMVAAPGPSPARGSQTPRARSANSSAWHQLSGATGGAMALRAQLATARDQTQNLMRHLKNMEGLILALKSALPEWLELATARLAARHRTELSRLRGVLGGQLATLRRGLREMKSSCHATMAEAAAQAEETLQQARRMAAAADEDRNEANMHLNHLSEGLQNLTDTLAAITATTTAAAAGGGGSVMNTPSSLAAANSTAAAPEMGPIRITPTMAAAGAAAPSPARVDGVTAAAGEMLPGGRAYSLVRSVASATRMISELRTSCEKIRRDAVALVSERDVARAAASAASASTNMVVKSVAEAVPLPEVLIMGLLLTAPEQVLTPFWCVKLRECVAAQMGALQAAAVDGVVKGQVEPMRRKMEKLNDELKASKRRVALLQPQAQAASFMEESGTALESCRRAAGEAAAAVLDSVMAGVREEVTAVRMQVSDLETGSTDVLRKANAAWSDQLAAVRASSSAAVVALEESVAVLQAQLGNEADAYDRLRAESDAAVKEATERIAVEQQRIRSLHADLAIAKERLAALEAAETTLEGENRGLRKALRQREMLAMGLMQQQQQHEEDERQPQPQQQQQPTHTQQQQQQRPRQAVAFVRSVVRESGGG</sequence>
<reference evidence="3 4" key="1">
    <citation type="journal article" date="2023" name="IScience">
        <title>Expanded male sex-determining region conserved during the evolution of homothallism in the green alga Volvox.</title>
        <authorList>
            <person name="Yamamoto K."/>
            <person name="Matsuzaki R."/>
            <person name="Mahakham W."/>
            <person name="Heman W."/>
            <person name="Sekimoto H."/>
            <person name="Kawachi M."/>
            <person name="Minakuchi Y."/>
            <person name="Toyoda A."/>
            <person name="Nozaki H."/>
        </authorList>
    </citation>
    <scope>NUCLEOTIDE SEQUENCE [LARGE SCALE GENOMIC DNA]</scope>
    <source>
        <strain evidence="3 4">NIES-4468</strain>
    </source>
</reference>
<dbReference type="Proteomes" id="UP001165090">
    <property type="component" value="Unassembled WGS sequence"/>
</dbReference>
<keyword evidence="4" id="KW-1185">Reference proteome</keyword>
<organism evidence="3 4">
    <name type="scientific">Volvox africanus</name>
    <dbReference type="NCBI Taxonomy" id="51714"/>
    <lineage>
        <taxon>Eukaryota</taxon>
        <taxon>Viridiplantae</taxon>
        <taxon>Chlorophyta</taxon>
        <taxon>core chlorophytes</taxon>
        <taxon>Chlorophyceae</taxon>
        <taxon>CS clade</taxon>
        <taxon>Chlamydomonadales</taxon>
        <taxon>Volvocaceae</taxon>
        <taxon>Volvox</taxon>
    </lineage>
</organism>